<proteinExistence type="predicted"/>
<comment type="caution">
    <text evidence="2">The sequence shown here is derived from an EMBL/GenBank/DDBJ whole genome shotgun (WGS) entry which is preliminary data.</text>
</comment>
<keyword evidence="1" id="KW-0812">Transmembrane</keyword>
<accession>A0ABQ4KRT4</accession>
<keyword evidence="3" id="KW-1185">Reference proteome</keyword>
<protein>
    <submittedName>
        <fullName evidence="2">Uncharacterized protein</fullName>
    </submittedName>
</protein>
<dbReference type="Proteomes" id="UP000679950">
    <property type="component" value="Unassembled WGS sequence"/>
</dbReference>
<evidence type="ECO:0000313" key="2">
    <source>
        <dbReference type="EMBL" id="GIN59874.1"/>
    </source>
</evidence>
<name>A0ABQ4KRT4_9BACI</name>
<keyword evidence="1" id="KW-0472">Membrane</keyword>
<reference evidence="2 3" key="1">
    <citation type="submission" date="2021-03" db="EMBL/GenBank/DDBJ databases">
        <title>Antimicrobial resistance genes in bacteria isolated from Japanese honey, and their potential for conferring macrolide and lincosamide resistance in the American foulbrood pathogen Paenibacillus larvae.</title>
        <authorList>
            <person name="Okamoto M."/>
            <person name="Kumagai M."/>
            <person name="Kanamori H."/>
            <person name="Takamatsu D."/>
        </authorList>
    </citation>
    <scope>NUCLEOTIDE SEQUENCE [LARGE SCALE GENOMIC DNA]</scope>
    <source>
        <strain evidence="2 3">J8TS2</strain>
    </source>
</reference>
<organism evidence="2 3">
    <name type="scientific">Lederbergia ruris</name>
    <dbReference type="NCBI Taxonomy" id="217495"/>
    <lineage>
        <taxon>Bacteria</taxon>
        <taxon>Bacillati</taxon>
        <taxon>Bacillota</taxon>
        <taxon>Bacilli</taxon>
        <taxon>Bacillales</taxon>
        <taxon>Bacillaceae</taxon>
        <taxon>Lederbergia</taxon>
    </lineage>
</organism>
<keyword evidence="1" id="KW-1133">Transmembrane helix</keyword>
<evidence type="ECO:0000313" key="3">
    <source>
        <dbReference type="Proteomes" id="UP000679950"/>
    </source>
</evidence>
<sequence length="56" mass="6485">MNNWLYGLYALILGIVSFFTGEIVTFIMLGFILIALININTTLKKIYKKDDEKKEI</sequence>
<dbReference type="EMBL" id="BORB01000067">
    <property type="protein sequence ID" value="GIN59874.1"/>
    <property type="molecule type" value="Genomic_DNA"/>
</dbReference>
<gene>
    <name evidence="2" type="ORF">J8TS2_41930</name>
</gene>
<feature type="transmembrane region" description="Helical" evidence="1">
    <location>
        <begin position="6"/>
        <end position="39"/>
    </location>
</feature>
<evidence type="ECO:0000256" key="1">
    <source>
        <dbReference type="SAM" id="Phobius"/>
    </source>
</evidence>